<dbReference type="Proteomes" id="UP000501690">
    <property type="component" value="Linkage Group LG2"/>
</dbReference>
<dbReference type="UniPathway" id="UPA00196"/>
<dbReference type="Pfam" id="PF02585">
    <property type="entry name" value="PIG-L"/>
    <property type="match status" value="1"/>
</dbReference>
<dbReference type="AlphaFoldDB" id="A0A4D6L633"/>
<proteinExistence type="inferred from homology"/>
<evidence type="ECO:0000259" key="3">
    <source>
        <dbReference type="Pfam" id="PF18441"/>
    </source>
</evidence>
<evidence type="ECO:0000256" key="1">
    <source>
        <dbReference type="ARBA" id="ARBA00006066"/>
    </source>
</evidence>
<dbReference type="GO" id="GO:0016020">
    <property type="term" value="C:membrane"/>
    <property type="evidence" value="ECO:0007669"/>
    <property type="project" value="GOC"/>
</dbReference>
<sequence>MAFILITAPLFFLFLWIISLCKVLILPRIPFAKHFTHNDHFGRETSCWLLLIRTTNPFKFFTPTINFLTSKGHNIQILCLSTGGAEGKGNIRKRELFQACVALKVPMQQVKIVDHPDLQDGFDKVWNHSLLAKIIEEEITSCSIDMIITFDCYGVSGHCNHRDVHYGVCKLLHDTLQRDIEVWELVSTNILRKYSGPVDIWLSIFLAMLHSNGTMHCLVNENSRRSFKAMAQHSSQWVWFRKLFVTLSSYTYMNTLRKKAESISTRYCRVTDEKHDLQECIPVAAIRIPSSMEQSILLVTLHISIREYHLDIIANELGFDDGTNVMISRNLGITVKFREIERGSGGR</sequence>
<protein>
    <recommendedName>
        <fullName evidence="2">N-acetylglucosaminylphosphatidylinositol deacetylase</fullName>
        <ecNumber evidence="2">3.5.1.89</ecNumber>
    </recommendedName>
</protein>
<reference evidence="4 5" key="1">
    <citation type="submission" date="2019-04" db="EMBL/GenBank/DDBJ databases">
        <title>An improved genome assembly and genetic linkage map for asparagus bean, Vigna unguiculata ssp. sesquipedialis.</title>
        <authorList>
            <person name="Xia Q."/>
            <person name="Zhang R."/>
            <person name="Dong Y."/>
        </authorList>
    </citation>
    <scope>NUCLEOTIDE SEQUENCE [LARGE SCALE GENOMIC DNA]</scope>
    <source>
        <tissue evidence="4">Leaf</tissue>
    </source>
</reference>
<gene>
    <name evidence="4" type="ORF">DEO72_LG2g4279</name>
</gene>
<evidence type="ECO:0000313" key="4">
    <source>
        <dbReference type="EMBL" id="QCD83930.1"/>
    </source>
</evidence>
<dbReference type="EC" id="3.5.1.89" evidence="2"/>
<dbReference type="InterPro" id="IPR040813">
    <property type="entry name" value="Hen1_Lam_C"/>
</dbReference>
<keyword evidence="5" id="KW-1185">Reference proteome</keyword>
<dbReference type="EMBL" id="CP039346">
    <property type="protein sequence ID" value="QCD83930.1"/>
    <property type="molecule type" value="Genomic_DNA"/>
</dbReference>
<feature type="domain" description="Small RNA 2'-O-methyltransferase Hen1 La-motif C-terminal" evidence="3">
    <location>
        <begin position="282"/>
        <end position="332"/>
    </location>
</feature>
<dbReference type="PANTHER" id="PTHR12993">
    <property type="entry name" value="N-ACETYLGLUCOSAMINYL-PHOSPHATIDYLINOSITOL DE-N-ACETYLASE-RELATED"/>
    <property type="match status" value="1"/>
</dbReference>
<dbReference type="InterPro" id="IPR024078">
    <property type="entry name" value="LmbE-like_dom_sf"/>
</dbReference>
<name>A0A4D6L633_VIGUN</name>
<dbReference type="GO" id="GO:0005783">
    <property type="term" value="C:endoplasmic reticulum"/>
    <property type="evidence" value="ECO:0007669"/>
    <property type="project" value="TreeGrafter"/>
</dbReference>
<accession>A0A4D6L633</accession>
<dbReference type="SUPFAM" id="SSF102588">
    <property type="entry name" value="LmbE-like"/>
    <property type="match status" value="1"/>
</dbReference>
<evidence type="ECO:0000313" key="5">
    <source>
        <dbReference type="Proteomes" id="UP000501690"/>
    </source>
</evidence>
<dbReference type="GO" id="GO:0006506">
    <property type="term" value="P:GPI anchor biosynthetic process"/>
    <property type="evidence" value="ECO:0007669"/>
    <property type="project" value="UniProtKB-UniPathway"/>
</dbReference>
<dbReference type="PANTHER" id="PTHR12993:SF11">
    <property type="entry name" value="N-ACETYLGLUCOSAMINYL-PHOSPHATIDYLINOSITOL DE-N-ACETYLASE"/>
    <property type="match status" value="1"/>
</dbReference>
<dbReference type="Pfam" id="PF18441">
    <property type="entry name" value="Hen1_Lam_C"/>
    <property type="match status" value="1"/>
</dbReference>
<comment type="similarity">
    <text evidence="1">Belongs to the PIGL family.</text>
</comment>
<dbReference type="GO" id="GO:0000225">
    <property type="term" value="F:N-acetylglucosaminylphosphatidylinositol deacetylase activity"/>
    <property type="evidence" value="ECO:0007669"/>
    <property type="project" value="UniProtKB-EC"/>
</dbReference>
<dbReference type="Gene3D" id="3.40.50.10320">
    <property type="entry name" value="LmbE-like"/>
    <property type="match status" value="1"/>
</dbReference>
<organism evidence="4 5">
    <name type="scientific">Vigna unguiculata</name>
    <name type="common">Cowpea</name>
    <dbReference type="NCBI Taxonomy" id="3917"/>
    <lineage>
        <taxon>Eukaryota</taxon>
        <taxon>Viridiplantae</taxon>
        <taxon>Streptophyta</taxon>
        <taxon>Embryophyta</taxon>
        <taxon>Tracheophyta</taxon>
        <taxon>Spermatophyta</taxon>
        <taxon>Magnoliopsida</taxon>
        <taxon>eudicotyledons</taxon>
        <taxon>Gunneridae</taxon>
        <taxon>Pentapetalae</taxon>
        <taxon>rosids</taxon>
        <taxon>fabids</taxon>
        <taxon>Fabales</taxon>
        <taxon>Fabaceae</taxon>
        <taxon>Papilionoideae</taxon>
        <taxon>50 kb inversion clade</taxon>
        <taxon>NPAAA clade</taxon>
        <taxon>indigoferoid/millettioid clade</taxon>
        <taxon>Phaseoleae</taxon>
        <taxon>Vigna</taxon>
    </lineage>
</organism>
<evidence type="ECO:0000256" key="2">
    <source>
        <dbReference type="ARBA" id="ARBA00012176"/>
    </source>
</evidence>
<dbReference type="InterPro" id="IPR003737">
    <property type="entry name" value="GlcNAc_PI_deacetylase-related"/>
</dbReference>